<keyword evidence="14" id="KW-1185">Reference proteome</keyword>
<evidence type="ECO:0000256" key="5">
    <source>
        <dbReference type="ARBA" id="ARBA00022519"/>
    </source>
</evidence>
<keyword evidence="6" id="KW-0812">Transmembrane</keyword>
<evidence type="ECO:0000256" key="8">
    <source>
        <dbReference type="ARBA" id="ARBA00022989"/>
    </source>
</evidence>
<comment type="caution">
    <text evidence="12">The sequence shown here is derived from an EMBL/GenBank/DDBJ whole genome shotgun (WGS) entry which is preliminary data.</text>
</comment>
<dbReference type="PROSITE" id="PS52015">
    <property type="entry name" value="TONB_CTD"/>
    <property type="match status" value="1"/>
</dbReference>
<protein>
    <submittedName>
        <fullName evidence="12">Energy transducer TonB</fullName>
    </submittedName>
</protein>
<dbReference type="EMBL" id="QREV01000004">
    <property type="protein sequence ID" value="RDU50703.1"/>
    <property type="molecule type" value="Genomic_DNA"/>
</dbReference>
<evidence type="ECO:0000313" key="11">
    <source>
        <dbReference type="EMBL" id="MBC8600706.1"/>
    </source>
</evidence>
<comment type="subcellular location">
    <subcellularLocation>
        <location evidence="1">Cell inner membrane</location>
        <topology evidence="1">Single-pass membrane protein</topology>
        <orientation evidence="1">Periplasmic side</orientation>
    </subcellularLocation>
</comment>
<evidence type="ECO:0000313" key="12">
    <source>
        <dbReference type="EMBL" id="RDU50703.1"/>
    </source>
</evidence>
<dbReference type="InterPro" id="IPR037682">
    <property type="entry name" value="TonB_C"/>
</dbReference>
<dbReference type="InterPro" id="IPR006260">
    <property type="entry name" value="TonB/TolA_C"/>
</dbReference>
<proteinExistence type="inferred from homology"/>
<evidence type="ECO:0000256" key="6">
    <source>
        <dbReference type="ARBA" id="ARBA00022692"/>
    </source>
</evidence>
<dbReference type="GO" id="GO:0015031">
    <property type="term" value="P:protein transport"/>
    <property type="evidence" value="ECO:0007669"/>
    <property type="project" value="UniProtKB-KW"/>
</dbReference>
<dbReference type="Proteomes" id="UP000256321">
    <property type="component" value="Unassembled WGS sequence"/>
</dbReference>
<keyword evidence="5" id="KW-0997">Cell inner membrane</keyword>
<evidence type="ECO:0000256" key="2">
    <source>
        <dbReference type="ARBA" id="ARBA00006555"/>
    </source>
</evidence>
<keyword evidence="8" id="KW-1133">Transmembrane helix</keyword>
<evidence type="ECO:0000313" key="14">
    <source>
        <dbReference type="Proteomes" id="UP000629596"/>
    </source>
</evidence>
<reference evidence="11 14" key="2">
    <citation type="submission" date="2020-08" db="EMBL/GenBank/DDBJ databases">
        <title>Genome public.</title>
        <authorList>
            <person name="Liu C."/>
            <person name="Sun Q."/>
        </authorList>
    </citation>
    <scope>NUCLEOTIDE SEQUENCE [LARGE SCALE GENOMIC DNA]</scope>
    <source>
        <strain evidence="11 14">426_9</strain>
    </source>
</reference>
<evidence type="ECO:0000256" key="9">
    <source>
        <dbReference type="ARBA" id="ARBA00023136"/>
    </source>
</evidence>
<evidence type="ECO:0000313" key="13">
    <source>
        <dbReference type="Proteomes" id="UP000256321"/>
    </source>
</evidence>
<dbReference type="EMBL" id="JACRTI010000004">
    <property type="protein sequence ID" value="MBC8600706.1"/>
    <property type="molecule type" value="Genomic_DNA"/>
</dbReference>
<keyword evidence="7" id="KW-0653">Protein transport</keyword>
<evidence type="ECO:0000256" key="4">
    <source>
        <dbReference type="ARBA" id="ARBA00022475"/>
    </source>
</evidence>
<dbReference type="PANTHER" id="PTHR33446">
    <property type="entry name" value="PROTEIN TONB-RELATED"/>
    <property type="match status" value="1"/>
</dbReference>
<dbReference type="AlphaFoldDB" id="A0A3D8HIJ6"/>
<reference evidence="12 13" key="1">
    <citation type="submission" date="2018-07" db="EMBL/GenBank/DDBJ databases">
        <title>Parabacteroides acidifaciens nov. sp., isolated from human feces.</title>
        <authorList>
            <person name="Wang Y.J."/>
        </authorList>
    </citation>
    <scope>NUCLEOTIDE SEQUENCE [LARGE SCALE GENOMIC DNA]</scope>
    <source>
        <strain evidence="12 13">426-9</strain>
    </source>
</reference>
<accession>A0A3D8HIJ6</accession>
<keyword evidence="3" id="KW-0813">Transport</keyword>
<gene>
    <name evidence="12" type="ORF">DWU89_03165</name>
    <name evidence="11" type="ORF">H8784_03115</name>
</gene>
<evidence type="ECO:0000256" key="7">
    <source>
        <dbReference type="ARBA" id="ARBA00022927"/>
    </source>
</evidence>
<dbReference type="PANTHER" id="PTHR33446:SF2">
    <property type="entry name" value="PROTEIN TONB"/>
    <property type="match status" value="1"/>
</dbReference>
<comment type="similarity">
    <text evidence="2">Belongs to the TonB family.</text>
</comment>
<dbReference type="GO" id="GO:0098797">
    <property type="term" value="C:plasma membrane protein complex"/>
    <property type="evidence" value="ECO:0007669"/>
    <property type="project" value="TreeGrafter"/>
</dbReference>
<dbReference type="RefSeq" id="WP_115498224.1">
    <property type="nucleotide sequence ID" value="NZ_JACRTI010000004.1"/>
</dbReference>
<evidence type="ECO:0000256" key="1">
    <source>
        <dbReference type="ARBA" id="ARBA00004383"/>
    </source>
</evidence>
<sequence length="270" mass="31637">MKYWLNILLSLVSVQQEDFLITAVSEPPCFDGDIKAFIQSNISYPVEALHDSVEGRVSVEFWVDTAGNTVKHEILRGVRDDLDREALRVARLIKFVTPAKQKDRPVAVRYVIPVDFFLDEQMNRRVFFDKDTSDCFEEFNERYGKWMENSLVTFWAVPPSLKRSSKKYADLICERLSEINYGNQYLQTMILIDENGKPYCCSLSSQESLEGEDRRAILGLLKSLRFNPAKDIKRNVKSFYSFSPRKNKKDGRWFYPESTNWEKERRHDKS</sequence>
<dbReference type="GO" id="GO:0031992">
    <property type="term" value="F:energy transducer activity"/>
    <property type="evidence" value="ECO:0007669"/>
    <property type="project" value="TreeGrafter"/>
</dbReference>
<dbReference type="SUPFAM" id="SSF74653">
    <property type="entry name" value="TolA/TonB C-terminal domain"/>
    <property type="match status" value="1"/>
</dbReference>
<organism evidence="12 13">
    <name type="scientific">Parabacteroides acidifaciens</name>
    <dbReference type="NCBI Taxonomy" id="2290935"/>
    <lineage>
        <taxon>Bacteria</taxon>
        <taxon>Pseudomonadati</taxon>
        <taxon>Bacteroidota</taxon>
        <taxon>Bacteroidia</taxon>
        <taxon>Bacteroidales</taxon>
        <taxon>Tannerellaceae</taxon>
        <taxon>Parabacteroides</taxon>
    </lineage>
</organism>
<keyword evidence="4" id="KW-1003">Cell membrane</keyword>
<evidence type="ECO:0000256" key="3">
    <source>
        <dbReference type="ARBA" id="ARBA00022448"/>
    </source>
</evidence>
<evidence type="ECO:0000259" key="10">
    <source>
        <dbReference type="PROSITE" id="PS52015"/>
    </source>
</evidence>
<dbReference type="Gene3D" id="3.30.1150.10">
    <property type="match status" value="1"/>
</dbReference>
<dbReference type="GO" id="GO:0055085">
    <property type="term" value="P:transmembrane transport"/>
    <property type="evidence" value="ECO:0007669"/>
    <property type="project" value="InterPro"/>
</dbReference>
<dbReference type="Pfam" id="PF03544">
    <property type="entry name" value="TonB_C"/>
    <property type="match status" value="1"/>
</dbReference>
<dbReference type="Proteomes" id="UP000629596">
    <property type="component" value="Unassembled WGS sequence"/>
</dbReference>
<dbReference type="InterPro" id="IPR051045">
    <property type="entry name" value="TonB-dependent_transducer"/>
</dbReference>
<feature type="domain" description="TonB C-terminal" evidence="10">
    <location>
        <begin position="29"/>
        <end position="125"/>
    </location>
</feature>
<dbReference type="NCBIfam" id="TIGR01352">
    <property type="entry name" value="tonB_Cterm"/>
    <property type="match status" value="1"/>
</dbReference>
<keyword evidence="9" id="KW-0472">Membrane</keyword>
<name>A0A3D8HIJ6_9BACT</name>